<dbReference type="EMBL" id="FNSV01000001">
    <property type="protein sequence ID" value="SEB29558.1"/>
    <property type="molecule type" value="Genomic_DNA"/>
</dbReference>
<keyword evidence="2" id="KW-1185">Reference proteome</keyword>
<dbReference type="Proteomes" id="UP000183561">
    <property type="component" value="Unassembled WGS sequence"/>
</dbReference>
<organism evidence="1 2">
    <name type="scientific">Rhodococcus koreensis</name>
    <dbReference type="NCBI Taxonomy" id="99653"/>
    <lineage>
        <taxon>Bacteria</taxon>
        <taxon>Bacillati</taxon>
        <taxon>Actinomycetota</taxon>
        <taxon>Actinomycetes</taxon>
        <taxon>Mycobacteriales</taxon>
        <taxon>Nocardiaceae</taxon>
        <taxon>Rhodococcus</taxon>
    </lineage>
</organism>
<evidence type="ECO:0000313" key="2">
    <source>
        <dbReference type="Proteomes" id="UP000183561"/>
    </source>
</evidence>
<dbReference type="AlphaFoldDB" id="A0A1H4I873"/>
<accession>A0A1H4I873</accession>
<protein>
    <submittedName>
        <fullName evidence="1">Uncharacterized protein</fullName>
    </submittedName>
</protein>
<evidence type="ECO:0000313" key="1">
    <source>
        <dbReference type="EMBL" id="SEB29558.1"/>
    </source>
</evidence>
<reference evidence="2" key="1">
    <citation type="submission" date="2016-10" db="EMBL/GenBank/DDBJ databases">
        <authorList>
            <person name="Varghese N."/>
            <person name="Submissions S."/>
        </authorList>
    </citation>
    <scope>NUCLEOTIDE SEQUENCE [LARGE SCALE GENOMIC DNA]</scope>
    <source>
        <strain evidence="2">DSM 44498</strain>
    </source>
</reference>
<gene>
    <name evidence="1" type="ORF">SAMN04490239_0109</name>
</gene>
<proteinExistence type="predicted"/>
<name>A0A1H4I873_9NOCA</name>
<sequence length="36" mass="4510">MFGIFTDMADWFSLHVLQPTQHLWQPLLQAWMDWRY</sequence>